<evidence type="ECO:0000256" key="3">
    <source>
        <dbReference type="ARBA" id="ARBA00022491"/>
    </source>
</evidence>
<dbReference type="InterPro" id="IPR044867">
    <property type="entry name" value="DEUBAD_dom"/>
</dbReference>
<dbReference type="PROSITE" id="PS51916">
    <property type="entry name" value="DEUBAD"/>
    <property type="match status" value="1"/>
</dbReference>
<keyword evidence="13" id="KW-1185">Reference proteome</keyword>
<keyword evidence="4" id="KW-0479">Metal-binding</keyword>
<dbReference type="PROSITE" id="PS51913">
    <property type="entry name" value="HTH_HARE"/>
    <property type="match status" value="1"/>
</dbReference>
<dbReference type="InterPro" id="IPR007759">
    <property type="entry name" value="Asxl_HARE-HTH"/>
</dbReference>
<evidence type="ECO:0000256" key="1">
    <source>
        <dbReference type="ARBA" id="ARBA00004123"/>
    </source>
</evidence>
<dbReference type="InterPro" id="IPR026905">
    <property type="entry name" value="ASX-like_PHD"/>
</dbReference>
<dbReference type="FunCoup" id="A0A1S3KDN1">
    <property type="interactions" value="590"/>
</dbReference>
<dbReference type="InterPro" id="IPR028020">
    <property type="entry name" value="ASX_DEUBAD_dom"/>
</dbReference>
<keyword evidence="7" id="KW-0805">Transcription regulation</keyword>
<dbReference type="Pfam" id="PF13919">
    <property type="entry name" value="ASXH"/>
    <property type="match status" value="1"/>
</dbReference>
<keyword evidence="3" id="KW-0678">Repressor</keyword>
<feature type="region of interest" description="Disordered" evidence="10">
    <location>
        <begin position="822"/>
        <end position="851"/>
    </location>
</feature>
<comment type="subcellular location">
    <subcellularLocation>
        <location evidence="1">Nucleus</location>
    </subcellularLocation>
</comment>
<dbReference type="GO" id="GO:0035517">
    <property type="term" value="C:PR-DUB complex"/>
    <property type="evidence" value="ECO:0007669"/>
    <property type="project" value="TreeGrafter"/>
</dbReference>
<dbReference type="KEGG" id="lak:106180960"/>
<feature type="region of interest" description="Disordered" evidence="10">
    <location>
        <begin position="555"/>
        <end position="578"/>
    </location>
</feature>
<dbReference type="Pfam" id="PF05066">
    <property type="entry name" value="HARE-HTH"/>
    <property type="match status" value="1"/>
</dbReference>
<dbReference type="InParanoid" id="A0A1S3KDN1"/>
<accession>A0A1S3KDN1</accession>
<keyword evidence="6" id="KW-0862">Zinc</keyword>
<dbReference type="GeneID" id="106180960"/>
<dbReference type="GO" id="GO:0003682">
    <property type="term" value="F:chromatin binding"/>
    <property type="evidence" value="ECO:0007669"/>
    <property type="project" value="TreeGrafter"/>
</dbReference>
<dbReference type="GO" id="GO:0045944">
    <property type="term" value="P:positive regulation of transcription by RNA polymerase II"/>
    <property type="evidence" value="ECO:0007669"/>
    <property type="project" value="TreeGrafter"/>
</dbReference>
<dbReference type="STRING" id="7574.A0A1S3KDN1"/>
<dbReference type="AlphaFoldDB" id="A0A1S3KDN1"/>
<sequence>MQAESLRERSMRKKKGRTWAEAAKIVLEKHPQTPMSHKEILEVIQDEGLKDIRSGTTPLACLNASLHANSRGSDSTFYKVAGRMGVYGLKCDLPSGAYLEELEEDEININEEGEVVEPPSQKTTRERKKEKVNYVTLPDAGKMVPPAGEDSLDEISVDAVESKVTVPQNGDLMQSEQTLSGGETYSALNSDVTNNVQPLTLKLRTRHKRRKNIKSDSAVYPRIKIKPIDGASVAPPAIDEGDSAQSASSSASSLANMVNSTGNADTPHSVTRSAAAAAAAASSTSAASLLGIPSSAAKTQSLRELLSTIPGFSMKPRKRTGKKLSPAAQLEQTKEGCIDLETPDSILTNVNLRALINKHTFTMLPPAYQYKLLQLLPECDKTVMADGSLRLSSTALNNEFFNKGCHEWRERLSEGEFTPENQQRIKVEEEKEQAKLDPWKVKHFEPIWGQKLIREPQSTLAVSSPILAAQLKASDAVQNPFIPTAVKIGSPVKKAKLVSTMLKQRAISQTVAASTGRVTQRLSSGTGVSARKTATATMGGQGHDVTIIHHLKRPPLSSSGSVAGSPPKKAKVGPSQAKTLAQIKAQTQAAKLQRAQNHQQQHHNYAVVQPSHAPHVPRILARSQGQTRTLAQIKAQTAEKKQLQLQLQQQQTVQIQQPETSQVQQPATANSQVIASSLSSLVSQPVTTVVVTTSPPSNPQGHTRTLAQIKAQNRAKMQARTTHIVHPPATPVSATIQQPQQQQAATQPVQKVVTVSTQPTFIVTTTQSKSPNRPADRARVVTISNKLMKPDEIASGPGVNLERSYAICQAVLQKSMVSILSKPGDDTQQQQQQHPEDDMAGEQSRPETPRSVVVVTQSGKMVMSSSSTADIQGANHNKAASLSSLSSSSLSTLASSLSASAQVGGSLSQSTTTHAGGTITLVQNSKAQQLKATAVQKTTPLMQATKPQPMTVAKMLEQQQQQGGQLQHKTTVSGNSNNGVILKQLKGIPSGAVITSGNGNIDTKGNIIVTSVGGTKILSLGSKQNTLSALLADSKNPQMLIKPGGSNGSKVATTPTSSATTTSALSALLKSQPANLTFVASKNGGQLRGPSGSQITVTGKSPTGAASQLQNLAASSNLANAQALSNITGFQVAGGGNGSNLPHSLFIGGNNVQRTNTTLAAIPGTNNVALITSSSNGTVTFIPSSTPVQMLLQQGGTVSSSVHLAVESPTVSTVASTNGTTTTSNSSQPSKCACNLKAMVMCQKCGAFCHDDCIGPSKLCVTCLITT</sequence>
<dbReference type="PANTHER" id="PTHR13578:SF20">
    <property type="entry name" value="POLYCOMB PROTEIN ASX"/>
    <property type="match status" value="1"/>
</dbReference>
<name>A0A1S3KDN1_LINAN</name>
<evidence type="ECO:0000256" key="9">
    <source>
        <dbReference type="ARBA" id="ARBA00023242"/>
    </source>
</evidence>
<evidence type="ECO:0000256" key="4">
    <source>
        <dbReference type="ARBA" id="ARBA00022723"/>
    </source>
</evidence>
<dbReference type="RefSeq" id="XP_013420602.1">
    <property type="nucleotide sequence ID" value="XM_013565148.1"/>
</dbReference>
<dbReference type="InterPro" id="IPR024811">
    <property type="entry name" value="ASX/ASX-like"/>
</dbReference>
<evidence type="ECO:0000256" key="2">
    <source>
        <dbReference type="ARBA" id="ARBA00006391"/>
    </source>
</evidence>
<evidence type="ECO:0000256" key="10">
    <source>
        <dbReference type="SAM" id="MobiDB-lite"/>
    </source>
</evidence>
<reference evidence="14" key="1">
    <citation type="submission" date="2025-08" db="UniProtKB">
        <authorList>
            <consortium name="RefSeq"/>
        </authorList>
    </citation>
    <scope>IDENTIFICATION</scope>
    <source>
        <tissue evidence="14">Gonads</tissue>
    </source>
</reference>
<feature type="compositionally biased region" description="Low complexity" evidence="10">
    <location>
        <begin position="243"/>
        <end position="255"/>
    </location>
</feature>
<gene>
    <name evidence="14" type="primary">LOC106180960</name>
</gene>
<feature type="domain" description="HTH HARE-type" evidence="11">
    <location>
        <begin position="17"/>
        <end position="92"/>
    </location>
</feature>
<dbReference type="OrthoDB" id="9348951at2759"/>
<dbReference type="GO" id="GO:0009887">
    <property type="term" value="P:animal organ morphogenesis"/>
    <property type="evidence" value="ECO:0007669"/>
    <property type="project" value="TreeGrafter"/>
</dbReference>
<evidence type="ECO:0000259" key="11">
    <source>
        <dbReference type="PROSITE" id="PS51913"/>
    </source>
</evidence>
<evidence type="ECO:0000256" key="5">
    <source>
        <dbReference type="ARBA" id="ARBA00022771"/>
    </source>
</evidence>
<evidence type="ECO:0000256" key="7">
    <source>
        <dbReference type="ARBA" id="ARBA00023015"/>
    </source>
</evidence>
<feature type="region of interest" description="Disordered" evidence="10">
    <location>
        <begin position="310"/>
        <end position="330"/>
    </location>
</feature>
<dbReference type="Proteomes" id="UP000085678">
    <property type="component" value="Unplaced"/>
</dbReference>
<dbReference type="Pfam" id="PF13922">
    <property type="entry name" value="PHD_3"/>
    <property type="match status" value="1"/>
</dbReference>
<keyword evidence="8" id="KW-0804">Transcription</keyword>
<keyword evidence="9" id="KW-0539">Nucleus</keyword>
<dbReference type="GO" id="GO:0008270">
    <property type="term" value="F:zinc ion binding"/>
    <property type="evidence" value="ECO:0007669"/>
    <property type="project" value="UniProtKB-KW"/>
</dbReference>
<keyword evidence="5" id="KW-0863">Zinc-finger</keyword>
<feature type="compositionally biased region" description="Polar residues" evidence="10">
    <location>
        <begin position="256"/>
        <end position="269"/>
    </location>
</feature>
<evidence type="ECO:0000313" key="14">
    <source>
        <dbReference type="RefSeq" id="XP_013420602.1"/>
    </source>
</evidence>
<evidence type="ECO:0000313" key="13">
    <source>
        <dbReference type="Proteomes" id="UP000085678"/>
    </source>
</evidence>
<protein>
    <submittedName>
        <fullName evidence="14">Polycomb protein Asx isoform X1</fullName>
    </submittedName>
</protein>
<feature type="region of interest" description="Disordered" evidence="10">
    <location>
        <begin position="231"/>
        <end position="269"/>
    </location>
</feature>
<evidence type="ECO:0000259" key="12">
    <source>
        <dbReference type="PROSITE" id="PS51916"/>
    </source>
</evidence>
<proteinExistence type="inferred from homology"/>
<evidence type="ECO:0000256" key="8">
    <source>
        <dbReference type="ARBA" id="ARBA00023163"/>
    </source>
</evidence>
<dbReference type="PANTHER" id="PTHR13578">
    <property type="entry name" value="ADDITIONAL SEX COMBS LIKE PROTEIN ASXL"/>
    <property type="match status" value="1"/>
</dbReference>
<evidence type="ECO:0000256" key="6">
    <source>
        <dbReference type="ARBA" id="ARBA00022833"/>
    </source>
</evidence>
<dbReference type="GO" id="GO:0003677">
    <property type="term" value="F:DNA binding"/>
    <property type="evidence" value="ECO:0007669"/>
    <property type="project" value="InterPro"/>
</dbReference>
<feature type="domain" description="DEUBAD" evidence="12">
    <location>
        <begin position="343"/>
        <end position="453"/>
    </location>
</feature>
<organism evidence="13 14">
    <name type="scientific">Lingula anatina</name>
    <name type="common">Brachiopod</name>
    <name type="synonym">Lingula unguis</name>
    <dbReference type="NCBI Taxonomy" id="7574"/>
    <lineage>
        <taxon>Eukaryota</taxon>
        <taxon>Metazoa</taxon>
        <taxon>Spiralia</taxon>
        <taxon>Lophotrochozoa</taxon>
        <taxon>Brachiopoda</taxon>
        <taxon>Linguliformea</taxon>
        <taxon>Lingulata</taxon>
        <taxon>Lingulida</taxon>
        <taxon>Linguloidea</taxon>
        <taxon>Lingulidae</taxon>
        <taxon>Lingula</taxon>
    </lineage>
</organism>
<comment type="similarity">
    <text evidence="2">Belongs to the Asx family.</text>
</comment>